<dbReference type="InterPro" id="IPR000210">
    <property type="entry name" value="BTB/POZ_dom"/>
</dbReference>
<feature type="compositionally biased region" description="Basic and acidic residues" evidence="1">
    <location>
        <begin position="393"/>
        <end position="405"/>
    </location>
</feature>
<sequence length="689" mass="79109">MASTESDETGIVDVKTIQVRNFSRDNLHKDERAHFVIKRKNHTSEIFSVLVYRNGMDSTCREYVSVEIFKVHKESDSEAVGLKDNLSWTLSVVGIDDVGMYYQSFVENNTSNEFYSVRVPKFLERSVILEQSDELLPCDVLTLRVELSGMSYPTISSNGNIMFQIPFLKDAEDHKENEEEKLAVCHSRLVCATRVESDLALIFVNLINALVFMFRFRKDFQGNEVGVEGSKHFLPLTDPMDEIKSLYLGSNPLFQTYVSLNTNFRNSLNNMCHLSEEILEEENMYLEKLEVLSNIMGCIYAMPGVRFVFCEPKGSCLPWLSWVVDVEEVGSENSLETRKPLGGKECFHEIEITEERKTINKNEDDFPKTSVSADGRSPNENQRHLKSVNKLSLESEEHNPAKEVKLSQNSEKSEIVTVPETNLTEEETAKFQNQVYLAAIDACRAKALDLKLNGMKGEKLFVKAMEEYQPASFREEIDFIKQVICYFMTEVSGEFIANEDSDNATQNKWNLNIETMDGVNFAIPFEDGKETFGSKLVSCSPVFKIMLKHPMKEKLHKMVKLDDIDCHTFINFLIYLKSNCLLTESFSEITDLYEMADKYDIKDLMRTCVERIVPFFTSDNIKDIEVLAFFHNDDFLLQLVDSFKNKKLIPQSSSLSEANWEALAKQYVESINFEEMVKPAQENAFDFYQ</sequence>
<dbReference type="EMBL" id="BMAV01024538">
    <property type="protein sequence ID" value="GFS33793.1"/>
    <property type="molecule type" value="Genomic_DNA"/>
</dbReference>
<dbReference type="SUPFAM" id="SSF49599">
    <property type="entry name" value="TRAF domain-like"/>
    <property type="match status" value="1"/>
</dbReference>
<dbReference type="Proteomes" id="UP000886998">
    <property type="component" value="Unassembled WGS sequence"/>
</dbReference>
<protein>
    <recommendedName>
        <fullName evidence="2">BTB domain-containing protein</fullName>
    </recommendedName>
</protein>
<reference evidence="3" key="1">
    <citation type="submission" date="2020-08" db="EMBL/GenBank/DDBJ databases">
        <title>Multicomponent nature underlies the extraordinary mechanical properties of spider dragline silk.</title>
        <authorList>
            <person name="Kono N."/>
            <person name="Nakamura H."/>
            <person name="Mori M."/>
            <person name="Yoshida Y."/>
            <person name="Ohtoshi R."/>
            <person name="Malay A.D."/>
            <person name="Moran D.A.P."/>
            <person name="Tomita M."/>
            <person name="Numata K."/>
            <person name="Arakawa K."/>
        </authorList>
    </citation>
    <scope>NUCLEOTIDE SEQUENCE</scope>
</reference>
<evidence type="ECO:0000313" key="3">
    <source>
        <dbReference type="EMBL" id="GFS33793.1"/>
    </source>
</evidence>
<dbReference type="Pfam" id="PF00651">
    <property type="entry name" value="BTB"/>
    <property type="match status" value="1"/>
</dbReference>
<dbReference type="AlphaFoldDB" id="A0A8X6I721"/>
<dbReference type="PANTHER" id="PTHR24413">
    <property type="entry name" value="SPECKLE-TYPE POZ PROTEIN"/>
    <property type="match status" value="1"/>
</dbReference>
<evidence type="ECO:0000259" key="2">
    <source>
        <dbReference type="SMART" id="SM00225"/>
    </source>
</evidence>
<dbReference type="OrthoDB" id="6426170at2759"/>
<evidence type="ECO:0000313" key="4">
    <source>
        <dbReference type="Proteomes" id="UP000886998"/>
    </source>
</evidence>
<accession>A0A8X6I721</accession>
<dbReference type="SUPFAM" id="SSF54695">
    <property type="entry name" value="POZ domain"/>
    <property type="match status" value="1"/>
</dbReference>
<comment type="caution">
    <text evidence="3">The sequence shown here is derived from an EMBL/GenBank/DDBJ whole genome shotgun (WGS) entry which is preliminary data.</text>
</comment>
<feature type="domain" description="BTB" evidence="2">
    <location>
        <begin position="519"/>
        <end position="616"/>
    </location>
</feature>
<dbReference type="InterPro" id="IPR011333">
    <property type="entry name" value="SKP1/BTB/POZ_sf"/>
</dbReference>
<feature type="compositionally biased region" description="Basic and acidic residues" evidence="1">
    <location>
        <begin position="358"/>
        <end position="367"/>
    </location>
</feature>
<dbReference type="SMART" id="SM00225">
    <property type="entry name" value="BTB"/>
    <property type="match status" value="1"/>
</dbReference>
<organism evidence="3 4">
    <name type="scientific">Trichonephila inaurata madagascariensis</name>
    <dbReference type="NCBI Taxonomy" id="2747483"/>
    <lineage>
        <taxon>Eukaryota</taxon>
        <taxon>Metazoa</taxon>
        <taxon>Ecdysozoa</taxon>
        <taxon>Arthropoda</taxon>
        <taxon>Chelicerata</taxon>
        <taxon>Arachnida</taxon>
        <taxon>Araneae</taxon>
        <taxon>Araneomorphae</taxon>
        <taxon>Entelegynae</taxon>
        <taxon>Araneoidea</taxon>
        <taxon>Nephilidae</taxon>
        <taxon>Trichonephila</taxon>
        <taxon>Trichonephila inaurata</taxon>
    </lineage>
</organism>
<dbReference type="Gene3D" id="3.30.710.10">
    <property type="entry name" value="Potassium Channel Kv1.1, Chain A"/>
    <property type="match status" value="1"/>
</dbReference>
<evidence type="ECO:0000256" key="1">
    <source>
        <dbReference type="SAM" id="MobiDB-lite"/>
    </source>
</evidence>
<gene>
    <name evidence="3" type="primary">AVEN_165906_1</name>
    <name evidence="3" type="ORF">TNIN_468681</name>
</gene>
<name>A0A8X6I721_9ARAC</name>
<keyword evidence="4" id="KW-1185">Reference proteome</keyword>
<feature type="region of interest" description="Disordered" evidence="1">
    <location>
        <begin position="358"/>
        <end position="412"/>
    </location>
</feature>
<proteinExistence type="predicted"/>